<evidence type="ECO:0000259" key="3">
    <source>
        <dbReference type="PROSITE" id="PS51186"/>
    </source>
</evidence>
<keyword evidence="1" id="KW-0808">Transferase</keyword>
<dbReference type="SUPFAM" id="SSF55729">
    <property type="entry name" value="Acyl-CoA N-acyltransferases (Nat)"/>
    <property type="match status" value="1"/>
</dbReference>
<dbReference type="EMBL" id="BAAATE010000002">
    <property type="protein sequence ID" value="GAA2645078.1"/>
    <property type="molecule type" value="Genomic_DNA"/>
</dbReference>
<dbReference type="InterPro" id="IPR000182">
    <property type="entry name" value="GNAT_dom"/>
</dbReference>
<proteinExistence type="predicted"/>
<dbReference type="Proteomes" id="UP001501666">
    <property type="component" value="Unassembled WGS sequence"/>
</dbReference>
<reference evidence="5" key="1">
    <citation type="journal article" date="2019" name="Int. J. Syst. Evol. Microbiol.">
        <title>The Global Catalogue of Microorganisms (GCM) 10K type strain sequencing project: providing services to taxonomists for standard genome sequencing and annotation.</title>
        <authorList>
            <consortium name="The Broad Institute Genomics Platform"/>
            <consortium name="The Broad Institute Genome Sequencing Center for Infectious Disease"/>
            <person name="Wu L."/>
            <person name="Ma J."/>
        </authorList>
    </citation>
    <scope>NUCLEOTIDE SEQUENCE [LARGE SCALE GENOMIC DNA]</scope>
    <source>
        <strain evidence="5">JCM 6835</strain>
    </source>
</reference>
<organism evidence="4 5">
    <name type="scientific">Nonomuraea recticatena</name>
    <dbReference type="NCBI Taxonomy" id="46178"/>
    <lineage>
        <taxon>Bacteria</taxon>
        <taxon>Bacillati</taxon>
        <taxon>Actinomycetota</taxon>
        <taxon>Actinomycetes</taxon>
        <taxon>Streptosporangiales</taxon>
        <taxon>Streptosporangiaceae</taxon>
        <taxon>Nonomuraea</taxon>
    </lineage>
</organism>
<evidence type="ECO:0000313" key="5">
    <source>
        <dbReference type="Proteomes" id="UP001501666"/>
    </source>
</evidence>
<keyword evidence="2" id="KW-0012">Acyltransferase</keyword>
<keyword evidence="5" id="KW-1185">Reference proteome</keyword>
<dbReference type="InterPro" id="IPR050832">
    <property type="entry name" value="Bact_Acetyltransf"/>
</dbReference>
<evidence type="ECO:0000256" key="1">
    <source>
        <dbReference type="ARBA" id="ARBA00022679"/>
    </source>
</evidence>
<dbReference type="InterPro" id="IPR016181">
    <property type="entry name" value="Acyl_CoA_acyltransferase"/>
</dbReference>
<gene>
    <name evidence="4" type="ORF">GCM10010412_006760</name>
</gene>
<dbReference type="Gene3D" id="3.40.630.30">
    <property type="match status" value="1"/>
</dbReference>
<feature type="domain" description="N-acetyltransferase" evidence="3">
    <location>
        <begin position="24"/>
        <end position="162"/>
    </location>
</feature>
<dbReference type="PANTHER" id="PTHR43877">
    <property type="entry name" value="AMINOALKYLPHOSPHONATE N-ACETYLTRANSFERASE-RELATED-RELATED"/>
    <property type="match status" value="1"/>
</dbReference>
<dbReference type="Pfam" id="PF00583">
    <property type="entry name" value="Acetyltransf_1"/>
    <property type="match status" value="1"/>
</dbReference>
<dbReference type="PROSITE" id="PS51186">
    <property type="entry name" value="GNAT"/>
    <property type="match status" value="1"/>
</dbReference>
<dbReference type="CDD" id="cd04301">
    <property type="entry name" value="NAT_SF"/>
    <property type="match status" value="1"/>
</dbReference>
<evidence type="ECO:0000313" key="4">
    <source>
        <dbReference type="EMBL" id="GAA2645078.1"/>
    </source>
</evidence>
<evidence type="ECO:0000256" key="2">
    <source>
        <dbReference type="ARBA" id="ARBA00023315"/>
    </source>
</evidence>
<accession>A0ABP6DKU4</accession>
<name>A0ABP6DKU4_9ACTN</name>
<protein>
    <submittedName>
        <fullName evidence="4">GNAT family N-acetyltransferase</fullName>
    </submittedName>
</protein>
<comment type="caution">
    <text evidence="4">The sequence shown here is derived from an EMBL/GenBank/DDBJ whole genome shotgun (WGS) entry which is preliminary data.</text>
</comment>
<sequence>MLEFRIGRTVRERSRVHVMTSDDPHIRRAEPSDVDEIFALAREFGLTFRPERAAFDLAFPRLLDDEDALILTAVAEGRVHGYLLGFVHLTLFANGPVAWVEEAMVQPGFRRQGIGRRLLEEFEVWARERQAGYVALATRRAPEFYKALGYEESANFYRKVLR</sequence>